<dbReference type="EMBL" id="CAEFZW010000006">
    <property type="protein sequence ID" value="CAB4255573.1"/>
    <property type="molecule type" value="Genomic_DNA"/>
</dbReference>
<evidence type="ECO:0000313" key="3">
    <source>
        <dbReference type="Proteomes" id="UP000644660"/>
    </source>
</evidence>
<dbReference type="GeneID" id="64858628"/>
<feature type="compositionally biased region" description="Basic and acidic residues" evidence="1">
    <location>
        <begin position="127"/>
        <end position="149"/>
    </location>
</feature>
<feature type="compositionally biased region" description="Polar residues" evidence="1">
    <location>
        <begin position="49"/>
        <end position="59"/>
    </location>
</feature>
<sequence>MSSPLRRRSALTSKNVNLNSRSNNFLTKSMSSSSLPSNSLSRSPSGSPTRCSQKTNIRQSPLKKRISGTPSPIKRLQQGFAFSFHEDNSPTRISIIKSHEHINPRENDDGTAKENVSPIRTNTTSKKNNESAKLHSIEEFSRNKTEKTSRRIPLQELRASDYPGYLEDPITHNVCPLDVPFSVNHNSSSESSKRSSPSRILRF</sequence>
<feature type="compositionally biased region" description="Low complexity" evidence="1">
    <location>
        <begin position="22"/>
        <end position="48"/>
    </location>
</feature>
<dbReference type="OrthoDB" id="4069241at2759"/>
<dbReference type="AlphaFoldDB" id="A0A8H2ZJ28"/>
<dbReference type="Proteomes" id="UP000644660">
    <property type="component" value="Unassembled WGS sequence"/>
</dbReference>
<keyword evidence="3" id="KW-1185">Reference proteome</keyword>
<feature type="region of interest" description="Disordered" evidence="1">
    <location>
        <begin position="184"/>
        <end position="203"/>
    </location>
</feature>
<feature type="compositionally biased region" description="Low complexity" evidence="1">
    <location>
        <begin position="187"/>
        <end position="203"/>
    </location>
</feature>
<evidence type="ECO:0000256" key="1">
    <source>
        <dbReference type="SAM" id="MobiDB-lite"/>
    </source>
</evidence>
<evidence type="ECO:0000313" key="2">
    <source>
        <dbReference type="EMBL" id="CAB4255573.1"/>
    </source>
</evidence>
<protein>
    <submittedName>
        <fullName evidence="2">Similar to Saccharomyces cerevisiae YPL267W ACM1 Pseudosubstrate inhibitor of the anaphase-promoting complex/cyclosome (APC/C)</fullName>
    </submittedName>
</protein>
<name>A0A8H2ZJ28_9SACH</name>
<proteinExistence type="predicted"/>
<reference evidence="2 3" key="1">
    <citation type="submission" date="2020-05" db="EMBL/GenBank/DDBJ databases">
        <authorList>
            <person name="Casaregola S."/>
            <person name="Devillers H."/>
            <person name="Grondin C."/>
        </authorList>
    </citation>
    <scope>NUCLEOTIDE SEQUENCE [LARGE SCALE GENOMIC DNA]</scope>
    <source>
        <strain evidence="2 3">CLIB 1767</strain>
    </source>
</reference>
<feature type="compositionally biased region" description="Polar residues" evidence="1">
    <location>
        <begin position="10"/>
        <end position="21"/>
    </location>
</feature>
<feature type="compositionally biased region" description="Basic and acidic residues" evidence="1">
    <location>
        <begin position="99"/>
        <end position="112"/>
    </location>
</feature>
<comment type="caution">
    <text evidence="2">The sequence shown here is derived from an EMBL/GenBank/DDBJ whole genome shotgun (WGS) entry which is preliminary data.</text>
</comment>
<accession>A0A8H2ZJ28</accession>
<feature type="region of interest" description="Disordered" evidence="1">
    <location>
        <begin position="1"/>
        <end position="72"/>
    </location>
</feature>
<dbReference type="RefSeq" id="XP_041407417.1">
    <property type="nucleotide sequence ID" value="XM_041551483.1"/>
</dbReference>
<feature type="region of interest" description="Disordered" evidence="1">
    <location>
        <begin position="99"/>
        <end position="155"/>
    </location>
</feature>
<gene>
    <name evidence="2" type="ORF">KABA2_06S08646</name>
</gene>
<organism evidence="2 3">
    <name type="scientific">Maudiozyma barnettii</name>
    <dbReference type="NCBI Taxonomy" id="61262"/>
    <lineage>
        <taxon>Eukaryota</taxon>
        <taxon>Fungi</taxon>
        <taxon>Dikarya</taxon>
        <taxon>Ascomycota</taxon>
        <taxon>Saccharomycotina</taxon>
        <taxon>Saccharomycetes</taxon>
        <taxon>Saccharomycetales</taxon>
        <taxon>Saccharomycetaceae</taxon>
        <taxon>Maudiozyma</taxon>
    </lineage>
</organism>